<comment type="caution">
    <text evidence="2">The sequence shown here is derived from an EMBL/GenBank/DDBJ whole genome shotgun (WGS) entry which is preliminary data.</text>
</comment>
<feature type="region of interest" description="Disordered" evidence="1">
    <location>
        <begin position="1"/>
        <end position="28"/>
    </location>
</feature>
<dbReference type="AlphaFoldDB" id="A0A841UEQ8"/>
<dbReference type="Proteomes" id="UP000551499">
    <property type="component" value="Unassembled WGS sequence"/>
</dbReference>
<gene>
    <name evidence="2" type="ORF">H0902_00470</name>
</gene>
<evidence type="ECO:0000313" key="3">
    <source>
        <dbReference type="Proteomes" id="UP000551499"/>
    </source>
</evidence>
<protein>
    <submittedName>
        <fullName evidence="2">Uncharacterized protein</fullName>
    </submittedName>
</protein>
<organism evidence="2 3">
    <name type="scientific">Microcystis aeruginosa BLCC-F108</name>
    <dbReference type="NCBI Taxonomy" id="2755317"/>
    <lineage>
        <taxon>Bacteria</taxon>
        <taxon>Bacillati</taxon>
        <taxon>Cyanobacteriota</taxon>
        <taxon>Cyanophyceae</taxon>
        <taxon>Oscillatoriophycideae</taxon>
        <taxon>Chroococcales</taxon>
        <taxon>Microcystaceae</taxon>
        <taxon>Microcystis</taxon>
    </lineage>
</organism>
<proteinExistence type="predicted"/>
<name>A0A841UEQ8_MICAE</name>
<dbReference type="RefSeq" id="WP_185236752.1">
    <property type="nucleotide sequence ID" value="NZ_JACEGB010000006.1"/>
</dbReference>
<sequence>MKKLAKIGKTKNADQLGTTEIEHRQSGHSKCHQLAVIPMLIVRGRLAQFQNLS</sequence>
<evidence type="ECO:0000256" key="1">
    <source>
        <dbReference type="SAM" id="MobiDB-lite"/>
    </source>
</evidence>
<accession>A0A841UEQ8</accession>
<dbReference type="EMBL" id="JACEGB010000006">
    <property type="protein sequence ID" value="MBC1189381.1"/>
    <property type="molecule type" value="Genomic_DNA"/>
</dbReference>
<evidence type="ECO:0000313" key="2">
    <source>
        <dbReference type="EMBL" id="MBC1189381.1"/>
    </source>
</evidence>
<reference evidence="2 3" key="1">
    <citation type="submission" date="2020-07" db="EMBL/GenBank/DDBJ databases">
        <title>Genomes of two Microcystis aeruginosa (Cyanobacteria) strains from Florida (USA) with disparate toxicogenic potential.</title>
        <authorList>
            <person name="Lefler F.W."/>
            <person name="Barbosa M."/>
            <person name="Berthold D.E."/>
            <person name="Laughinghouse H.D. IV."/>
        </authorList>
    </citation>
    <scope>NUCLEOTIDE SEQUENCE [LARGE SCALE GENOMIC DNA]</scope>
    <source>
        <strain evidence="2 3">BLCCF108</strain>
    </source>
</reference>